<evidence type="ECO:0000313" key="6">
    <source>
        <dbReference type="EMBL" id="MEQ7846386.1"/>
    </source>
</evidence>
<evidence type="ECO:0000256" key="1">
    <source>
        <dbReference type="ARBA" id="ARBA00023015"/>
    </source>
</evidence>
<evidence type="ECO:0000256" key="2">
    <source>
        <dbReference type="ARBA" id="ARBA00023125"/>
    </source>
</evidence>
<keyword evidence="2" id="KW-0238">DNA-binding</keyword>
<gene>
    <name evidence="6" type="ORF">V6R90_03780</name>
</gene>
<sequence>MNESPISAPVPPSAATLDATPDSTPATTHVALDSLPGRPCPAAAALEVVGERWSLLVVRELAMGSGHFTDIVRGTGAPRDRVAARLRSLEASGVVRRTSDTAGDPAGNTTGARGGYALTPAGRDLLPVLDALLAWGRTHAVAPDDPRRRSDYPRLAAD</sequence>
<organism evidence="6 7">
    <name type="scientific">Nocardioides kribbensis</name>
    <dbReference type="NCBI Taxonomy" id="305517"/>
    <lineage>
        <taxon>Bacteria</taxon>
        <taxon>Bacillati</taxon>
        <taxon>Actinomycetota</taxon>
        <taxon>Actinomycetes</taxon>
        <taxon>Propionibacteriales</taxon>
        <taxon>Nocardioidaceae</taxon>
        <taxon>Nocardioides</taxon>
    </lineage>
</organism>
<proteinExistence type="predicted"/>
<feature type="region of interest" description="Disordered" evidence="4">
    <location>
        <begin position="94"/>
        <end position="117"/>
    </location>
</feature>
<dbReference type="PANTHER" id="PTHR33204:SF18">
    <property type="entry name" value="TRANSCRIPTIONAL REGULATORY PROTEIN"/>
    <property type="match status" value="1"/>
</dbReference>
<dbReference type="RefSeq" id="WP_349803826.1">
    <property type="nucleotide sequence ID" value="NZ_JBEGDP010000002.1"/>
</dbReference>
<dbReference type="PANTHER" id="PTHR33204">
    <property type="entry name" value="TRANSCRIPTIONAL REGULATOR, MARR FAMILY"/>
    <property type="match status" value="1"/>
</dbReference>
<dbReference type="Gene3D" id="1.10.10.10">
    <property type="entry name" value="Winged helix-like DNA-binding domain superfamily/Winged helix DNA-binding domain"/>
    <property type="match status" value="1"/>
</dbReference>
<dbReference type="Pfam" id="PF01638">
    <property type="entry name" value="HxlR"/>
    <property type="match status" value="1"/>
</dbReference>
<feature type="region of interest" description="Disordered" evidence="4">
    <location>
        <begin position="1"/>
        <end position="26"/>
    </location>
</feature>
<keyword evidence="7" id="KW-1185">Reference proteome</keyword>
<dbReference type="SUPFAM" id="SSF46785">
    <property type="entry name" value="Winged helix' DNA-binding domain"/>
    <property type="match status" value="1"/>
</dbReference>
<reference evidence="6 7" key="1">
    <citation type="submission" date="2024-02" db="EMBL/GenBank/DDBJ databases">
        <title>Full genome sequence of Nocardioides kribbensis.</title>
        <authorList>
            <person name="Poletto B.L."/>
            <person name="Silva G."/>
            <person name="Galante D."/>
            <person name="Campos K.R."/>
            <person name="Santos M.B.N."/>
            <person name="Sacchi C.T."/>
        </authorList>
    </citation>
    <scope>NUCLEOTIDE SEQUENCE [LARGE SCALE GENOMIC DNA]</scope>
    <source>
        <strain evidence="6 7">O4R</strain>
    </source>
</reference>
<accession>A0ABV1NV49</accession>
<dbReference type="InterPro" id="IPR036388">
    <property type="entry name" value="WH-like_DNA-bd_sf"/>
</dbReference>
<dbReference type="InterPro" id="IPR036390">
    <property type="entry name" value="WH_DNA-bd_sf"/>
</dbReference>
<dbReference type="Proteomes" id="UP001482520">
    <property type="component" value="Unassembled WGS sequence"/>
</dbReference>
<keyword evidence="1" id="KW-0805">Transcription regulation</keyword>
<protein>
    <submittedName>
        <fullName evidence="6">Helix-turn-helix domain-containing protein</fullName>
    </submittedName>
</protein>
<evidence type="ECO:0000256" key="3">
    <source>
        <dbReference type="ARBA" id="ARBA00023163"/>
    </source>
</evidence>
<dbReference type="InterPro" id="IPR002577">
    <property type="entry name" value="HTH_HxlR"/>
</dbReference>
<dbReference type="EMBL" id="JBEGDP010000002">
    <property type="protein sequence ID" value="MEQ7846386.1"/>
    <property type="molecule type" value="Genomic_DNA"/>
</dbReference>
<dbReference type="PROSITE" id="PS51118">
    <property type="entry name" value="HTH_HXLR"/>
    <property type="match status" value="1"/>
</dbReference>
<comment type="caution">
    <text evidence="6">The sequence shown here is derived from an EMBL/GenBank/DDBJ whole genome shotgun (WGS) entry which is preliminary data.</text>
</comment>
<evidence type="ECO:0000313" key="7">
    <source>
        <dbReference type="Proteomes" id="UP001482520"/>
    </source>
</evidence>
<feature type="domain" description="HTH hxlR-type" evidence="5">
    <location>
        <begin position="40"/>
        <end position="144"/>
    </location>
</feature>
<evidence type="ECO:0000256" key="4">
    <source>
        <dbReference type="SAM" id="MobiDB-lite"/>
    </source>
</evidence>
<name>A0ABV1NV49_9ACTN</name>
<keyword evidence="3" id="KW-0804">Transcription</keyword>
<evidence type="ECO:0000259" key="5">
    <source>
        <dbReference type="PROSITE" id="PS51118"/>
    </source>
</evidence>